<feature type="region of interest" description="Disordered" evidence="1">
    <location>
        <begin position="460"/>
        <end position="549"/>
    </location>
</feature>
<evidence type="ECO:0000313" key="3">
    <source>
        <dbReference type="EMBL" id="GHO53417.1"/>
    </source>
</evidence>
<comment type="caution">
    <text evidence="3">The sequence shown here is derived from an EMBL/GenBank/DDBJ whole genome shotgun (WGS) entry which is preliminary data.</text>
</comment>
<reference evidence="3 4" key="1">
    <citation type="journal article" date="2021" name="Int. J. Syst. Evol. Microbiol.">
        <title>Reticulibacter mediterranei gen. nov., sp. nov., within the new family Reticulibacteraceae fam. nov., and Ktedonospora formicarum gen. nov., sp. nov., Ktedonobacter robiniae sp. nov., Dictyobacter formicarum sp. nov. and Dictyobacter arantiisoli sp. nov., belonging to the class Ktedonobacteria.</title>
        <authorList>
            <person name="Yabe S."/>
            <person name="Zheng Y."/>
            <person name="Wang C.M."/>
            <person name="Sakai Y."/>
            <person name="Abe K."/>
            <person name="Yokota A."/>
            <person name="Donadio S."/>
            <person name="Cavaletti L."/>
            <person name="Monciardini P."/>
        </authorList>
    </citation>
    <scope>NUCLEOTIDE SEQUENCE [LARGE SCALE GENOMIC DNA]</scope>
    <source>
        <strain evidence="3 4">SOSP1-30</strain>
    </source>
</reference>
<dbReference type="Gene3D" id="2.40.10.120">
    <property type="match status" value="1"/>
</dbReference>
<keyword evidence="2" id="KW-0812">Transmembrane</keyword>
<gene>
    <name evidence="3" type="ORF">KSB_18920</name>
</gene>
<keyword evidence="4" id="KW-1185">Reference proteome</keyword>
<dbReference type="InterPro" id="IPR043504">
    <property type="entry name" value="Peptidase_S1_PA_chymotrypsin"/>
</dbReference>
<dbReference type="Gene3D" id="2.40.10.10">
    <property type="entry name" value="Trypsin-like serine proteases"/>
    <property type="match status" value="1"/>
</dbReference>
<evidence type="ECO:0000256" key="1">
    <source>
        <dbReference type="SAM" id="MobiDB-lite"/>
    </source>
</evidence>
<feature type="transmembrane region" description="Helical" evidence="2">
    <location>
        <begin position="419"/>
        <end position="441"/>
    </location>
</feature>
<accession>A0ABQ3UL74</accession>
<proteinExistence type="predicted"/>
<organism evidence="3 4">
    <name type="scientific">Ktedonobacter robiniae</name>
    <dbReference type="NCBI Taxonomy" id="2778365"/>
    <lineage>
        <taxon>Bacteria</taxon>
        <taxon>Bacillati</taxon>
        <taxon>Chloroflexota</taxon>
        <taxon>Ktedonobacteria</taxon>
        <taxon>Ktedonobacterales</taxon>
        <taxon>Ktedonobacteraceae</taxon>
        <taxon>Ktedonobacter</taxon>
    </lineage>
</organism>
<sequence>MKRRLPTQHTQQKLRFSFLVMLAVSALVFAAFGNTKSALADSKPGGNISDPVVRAVDVAKPAVVRIITTLTSHVTVHFASGDVKFPQGGDGYIAQLSGSGTFITSNGDVLTADHVVNPPKDDSLVQYINKQAANDVAAYLTQKGKATTASDAEQQLDSGALRSDASIDQTQSEVFLSTDYTGNLTASNFNSVPSYIHASVDKIEQQSSLDQRDLAIVHANFQDTPSVQLGNSSSVQQQDELTIIGFPGNGDVSNRPTDLLTSSVNKISVSSIKTTDSGAPVIQVGGNVEHGDSGGPALDNNGRVVGVVSFGLSSPNSPGSTTFLQASSGAADMAQSLGLNTAPGPFQKLWQQSFDAYTSQDAGHWHKAQTLFDQLQSTYPNFKSVEQYASYAHTQANSESQNGSTPSKSGNQLINTSSISWGLILAVIAILAIVALLFFTISARSRNKRQAAVAGYPGNPGQPVYPSQPGAFANGHPGATPGPFPPTPGAFNTPSGYDDGMAAFGAPARPSSSHPAPSPMPPQPSFGGQPSPFMAQPGPTPLATPYPNNPPVTTQIWPCGHANRPEARFCSICGESAPQPPIVRRPVEQ</sequence>
<dbReference type="EMBL" id="BNJG01000001">
    <property type="protein sequence ID" value="GHO53417.1"/>
    <property type="molecule type" value="Genomic_DNA"/>
</dbReference>
<feature type="compositionally biased region" description="Pro residues" evidence="1">
    <location>
        <begin position="538"/>
        <end position="549"/>
    </location>
</feature>
<evidence type="ECO:0000256" key="2">
    <source>
        <dbReference type="SAM" id="Phobius"/>
    </source>
</evidence>
<dbReference type="InterPro" id="IPR009003">
    <property type="entry name" value="Peptidase_S1_PA"/>
</dbReference>
<dbReference type="RefSeq" id="WP_201370249.1">
    <property type="nucleotide sequence ID" value="NZ_BNJG01000001.1"/>
</dbReference>
<keyword evidence="2" id="KW-1133">Transmembrane helix</keyword>
<evidence type="ECO:0000313" key="4">
    <source>
        <dbReference type="Proteomes" id="UP000654345"/>
    </source>
</evidence>
<feature type="compositionally biased region" description="Low complexity" evidence="1">
    <location>
        <begin position="505"/>
        <end position="515"/>
    </location>
</feature>
<name>A0ABQ3UL74_9CHLR</name>
<dbReference type="Proteomes" id="UP000654345">
    <property type="component" value="Unassembled WGS sequence"/>
</dbReference>
<protein>
    <recommendedName>
        <fullName evidence="5">Trypsin-like serine protease</fullName>
    </recommendedName>
</protein>
<keyword evidence="2" id="KW-0472">Membrane</keyword>
<dbReference type="Pfam" id="PF13365">
    <property type="entry name" value="Trypsin_2"/>
    <property type="match status" value="1"/>
</dbReference>
<dbReference type="SUPFAM" id="SSF50494">
    <property type="entry name" value="Trypsin-like serine proteases"/>
    <property type="match status" value="1"/>
</dbReference>
<evidence type="ECO:0008006" key="5">
    <source>
        <dbReference type="Google" id="ProtNLM"/>
    </source>
</evidence>